<dbReference type="PROSITE" id="PS00092">
    <property type="entry name" value="N6_MTASE"/>
    <property type="match status" value="1"/>
</dbReference>
<dbReference type="GO" id="GO:0008170">
    <property type="term" value="F:N-methyltransferase activity"/>
    <property type="evidence" value="ECO:0007669"/>
    <property type="project" value="InterPro"/>
</dbReference>
<dbReference type="EMBL" id="JABDSR010000007">
    <property type="protein sequence ID" value="NMW85370.1"/>
    <property type="molecule type" value="Genomic_DNA"/>
</dbReference>
<dbReference type="PIRSF" id="PIRSF015855">
    <property type="entry name" value="TypeIII_Mtase_mKpnI"/>
    <property type="match status" value="1"/>
</dbReference>
<dbReference type="InterPro" id="IPR041405">
    <property type="entry name" value="T3RM_EcoP15I_C"/>
</dbReference>
<dbReference type="InterPro" id="IPR002052">
    <property type="entry name" value="DNA_methylase_N6_adenine_CS"/>
</dbReference>
<evidence type="ECO:0000256" key="2">
    <source>
        <dbReference type="ARBA" id="ARBA00022603"/>
    </source>
</evidence>
<dbReference type="InterPro" id="IPR002295">
    <property type="entry name" value="N4/N6-MTase_EcoPI_Mod-like"/>
</dbReference>
<name>A0A848REX3_9FIRM</name>
<keyword evidence="4" id="KW-0949">S-adenosyl-L-methionine</keyword>
<organism evidence="8 9">
    <name type="scientific">Peptoniphilus faecalis</name>
    <dbReference type="NCBI Taxonomy" id="2731255"/>
    <lineage>
        <taxon>Bacteria</taxon>
        <taxon>Bacillati</taxon>
        <taxon>Bacillota</taxon>
        <taxon>Tissierellia</taxon>
        <taxon>Tissierellales</taxon>
        <taxon>Peptoniphilaceae</taxon>
        <taxon>Peptoniphilus</taxon>
    </lineage>
</organism>
<dbReference type="Pfam" id="PF01555">
    <property type="entry name" value="N6_N4_Mtase"/>
    <property type="match status" value="1"/>
</dbReference>
<proteinExistence type="inferred from homology"/>
<keyword evidence="9" id="KW-1185">Reference proteome</keyword>
<dbReference type="Gene3D" id="3.40.50.150">
    <property type="entry name" value="Vaccinia Virus protein VP39"/>
    <property type="match status" value="1"/>
</dbReference>
<evidence type="ECO:0000256" key="3">
    <source>
        <dbReference type="ARBA" id="ARBA00022679"/>
    </source>
</evidence>
<comment type="caution">
    <text evidence="8">The sequence shown here is derived from an EMBL/GenBank/DDBJ whole genome shotgun (WGS) entry which is preliminary data.</text>
</comment>
<keyword evidence="3" id="KW-0808">Transferase</keyword>
<keyword evidence="2" id="KW-0489">Methyltransferase</keyword>
<evidence type="ECO:0000259" key="7">
    <source>
        <dbReference type="Pfam" id="PF18273"/>
    </source>
</evidence>
<dbReference type="InterPro" id="IPR002941">
    <property type="entry name" value="DNA_methylase_N4/N6"/>
</dbReference>
<dbReference type="InterPro" id="IPR029063">
    <property type="entry name" value="SAM-dependent_MTases_sf"/>
</dbReference>
<dbReference type="PRINTS" id="PR00506">
    <property type="entry name" value="D21N6MTFRASE"/>
</dbReference>
<accession>A0A848REX3</accession>
<evidence type="ECO:0000259" key="6">
    <source>
        <dbReference type="Pfam" id="PF01555"/>
    </source>
</evidence>
<dbReference type="GO" id="GO:0009307">
    <property type="term" value="P:DNA restriction-modification system"/>
    <property type="evidence" value="ECO:0007669"/>
    <property type="project" value="UniProtKB-KW"/>
</dbReference>
<dbReference type="GO" id="GO:0003677">
    <property type="term" value="F:DNA binding"/>
    <property type="evidence" value="ECO:0007669"/>
    <property type="project" value="InterPro"/>
</dbReference>
<dbReference type="SUPFAM" id="SSF53335">
    <property type="entry name" value="S-adenosyl-L-methionine-dependent methyltransferases"/>
    <property type="match status" value="1"/>
</dbReference>
<gene>
    <name evidence="8" type="ORF">HKO22_06430</name>
</gene>
<keyword evidence="5" id="KW-0680">Restriction system</keyword>
<comment type="similarity">
    <text evidence="1">Belongs to the N(4)/N(6)-methyltransferase family.</text>
</comment>
<evidence type="ECO:0000256" key="4">
    <source>
        <dbReference type="ARBA" id="ARBA00022691"/>
    </source>
</evidence>
<feature type="domain" description="Type III R-M EcoP15I C-terminal" evidence="7">
    <location>
        <begin position="538"/>
        <end position="632"/>
    </location>
</feature>
<dbReference type="GO" id="GO:0032259">
    <property type="term" value="P:methylation"/>
    <property type="evidence" value="ECO:0007669"/>
    <property type="project" value="UniProtKB-KW"/>
</dbReference>
<dbReference type="Pfam" id="PF18273">
    <property type="entry name" value="T3RM_EcoP15I_C"/>
    <property type="match status" value="1"/>
</dbReference>
<dbReference type="AlphaFoldDB" id="A0A848REX3"/>
<feature type="domain" description="DNA methylase N-4/N-6" evidence="6">
    <location>
        <begin position="118"/>
        <end position="452"/>
    </location>
</feature>
<dbReference type="RefSeq" id="WP_169969358.1">
    <property type="nucleotide sequence ID" value="NZ_JABDSR010000007.1"/>
</dbReference>
<evidence type="ECO:0000256" key="1">
    <source>
        <dbReference type="ARBA" id="ARBA00006594"/>
    </source>
</evidence>
<dbReference type="Proteomes" id="UP000568273">
    <property type="component" value="Unassembled WGS sequence"/>
</dbReference>
<sequence length="638" mass="73777">MIGQKIKDNLEKKPNSREMEKFKKDFPQFFSKEGAFKLNIFKDFLSEEEIDISKEGYELKFLGKSYAKYLSSLESETYISPDVEHKSKEENKNSENLYIVGDNIDALKHLLNSYAGKIKCIYIDPPYNTGSDGFIYPDNFQFSVEELSLKIGITEEEAERILDLAGKSTHSAWLTFMYPRLVLARDLLSDDGAIFISIDDNEQANLKLICDEIFGEENFIVDLKWANKEGGGSSDSKLFRVKDEHILVYGKLINNFEIRGLPPSNIERYKESDEYEHTRGKYYLQKLGMGSIQYSESMDYPITMEDGTILYPADNNSGRRAIWRWSKEKYQWGIENDYIVSKQDKEGNWVLYTKQYLNADNNGNLIERTQIPMGIISQFSSTQGSKELSKLGLDGYFSYPKPTFLIKYLINRITGNEFTCLDFFSGSATTAHAVMELNAEDNGKRKYIMVQLPEKIEENKPAYKAGYRTIDEIGRARIEKAAQKIKEETGANMDYGYKLYYLETPEEKTLIDLENFEPEIKFLTKDMIKIFDNEYSSGKGSILTTWLNEDGYGLTKSSSPYILEHYSADLIEKSLYIIDEGLEDEDVMTLIKRIENEELDITRVVVYVHSLRFNVLHELRKNLKVLRNNKNVSLIERF</sequence>
<protein>
    <submittedName>
        <fullName evidence="8">Site-specific DNA-methyltransferase</fullName>
    </submittedName>
</protein>
<reference evidence="8" key="1">
    <citation type="submission" date="2020-04" db="EMBL/GenBank/DDBJ databases">
        <title>Peptoniphilus sp. nov. isolated from swine feces.</title>
        <authorList>
            <person name="Ryu S.W."/>
        </authorList>
    </citation>
    <scope>NUCLEOTIDE SEQUENCE [LARGE SCALE GENOMIC DNA]</scope>
    <source>
        <strain evidence="8">AGMB00490</strain>
    </source>
</reference>
<evidence type="ECO:0000313" key="8">
    <source>
        <dbReference type="EMBL" id="NMW85370.1"/>
    </source>
</evidence>
<evidence type="ECO:0000256" key="5">
    <source>
        <dbReference type="ARBA" id="ARBA00022747"/>
    </source>
</evidence>
<evidence type="ECO:0000313" key="9">
    <source>
        <dbReference type="Proteomes" id="UP000568273"/>
    </source>
</evidence>